<dbReference type="GO" id="GO:0003677">
    <property type="term" value="F:DNA binding"/>
    <property type="evidence" value="ECO:0007669"/>
    <property type="project" value="TreeGrafter"/>
</dbReference>
<reference evidence="8 9" key="1">
    <citation type="submission" date="2019-03" db="EMBL/GenBank/DDBJ databases">
        <title>First draft genome of Liparis tanakae, snailfish: a comprehensive survey of snailfish specific genes.</title>
        <authorList>
            <person name="Kim W."/>
            <person name="Song I."/>
            <person name="Jeong J.-H."/>
            <person name="Kim D."/>
            <person name="Kim S."/>
            <person name="Ryu S."/>
            <person name="Song J.Y."/>
            <person name="Lee S.K."/>
        </authorList>
    </citation>
    <scope>NUCLEOTIDE SEQUENCE [LARGE SCALE GENOMIC DNA]</scope>
    <source>
        <tissue evidence="8">Muscle</tissue>
    </source>
</reference>
<dbReference type="PANTHER" id="PTHR15138">
    <property type="entry name" value="TRANSCRIPTION INITIATION FACTOR TFIID SUBUNIT 4"/>
    <property type="match status" value="1"/>
</dbReference>
<dbReference type="Proteomes" id="UP000314294">
    <property type="component" value="Unassembled WGS sequence"/>
</dbReference>
<evidence type="ECO:0000256" key="1">
    <source>
        <dbReference type="ARBA" id="ARBA00004123"/>
    </source>
</evidence>
<dbReference type="OrthoDB" id="21060at2759"/>
<comment type="similarity">
    <text evidence="2">Belongs to the TAF4 family.</text>
</comment>
<evidence type="ECO:0000256" key="5">
    <source>
        <dbReference type="ARBA" id="ARBA00023242"/>
    </source>
</evidence>
<name>A0A4Z2ELM0_9TELE</name>
<comment type="subcellular location">
    <subcellularLocation>
        <location evidence="1">Nucleus</location>
    </subcellularLocation>
</comment>
<evidence type="ECO:0000259" key="7">
    <source>
        <dbReference type="Pfam" id="PF05236"/>
    </source>
</evidence>
<gene>
    <name evidence="8" type="primary">TAF4_2</name>
    <name evidence="8" type="ORF">EYF80_060598</name>
</gene>
<dbReference type="InterPro" id="IPR045144">
    <property type="entry name" value="TAF4"/>
</dbReference>
<dbReference type="InterPro" id="IPR007900">
    <property type="entry name" value="TAF4_C"/>
</dbReference>
<dbReference type="GO" id="GO:0016251">
    <property type="term" value="F:RNA polymerase II general transcription initiation factor activity"/>
    <property type="evidence" value="ECO:0007669"/>
    <property type="project" value="TreeGrafter"/>
</dbReference>
<organism evidence="8 9">
    <name type="scientific">Liparis tanakae</name>
    <name type="common">Tanaka's snailfish</name>
    <dbReference type="NCBI Taxonomy" id="230148"/>
    <lineage>
        <taxon>Eukaryota</taxon>
        <taxon>Metazoa</taxon>
        <taxon>Chordata</taxon>
        <taxon>Craniata</taxon>
        <taxon>Vertebrata</taxon>
        <taxon>Euteleostomi</taxon>
        <taxon>Actinopterygii</taxon>
        <taxon>Neopterygii</taxon>
        <taxon>Teleostei</taxon>
        <taxon>Neoteleostei</taxon>
        <taxon>Acanthomorphata</taxon>
        <taxon>Eupercaria</taxon>
        <taxon>Perciformes</taxon>
        <taxon>Cottioidei</taxon>
        <taxon>Cottales</taxon>
        <taxon>Liparidae</taxon>
        <taxon>Liparis</taxon>
    </lineage>
</organism>
<evidence type="ECO:0000256" key="4">
    <source>
        <dbReference type="ARBA" id="ARBA00023163"/>
    </source>
</evidence>
<keyword evidence="8" id="KW-0396">Initiation factor</keyword>
<dbReference type="Pfam" id="PF05236">
    <property type="entry name" value="TAF4"/>
    <property type="match status" value="1"/>
</dbReference>
<dbReference type="GO" id="GO:0006367">
    <property type="term" value="P:transcription initiation at RNA polymerase II promoter"/>
    <property type="evidence" value="ECO:0007669"/>
    <property type="project" value="TreeGrafter"/>
</dbReference>
<keyword evidence="9" id="KW-1185">Reference proteome</keyword>
<dbReference type="GO" id="GO:0003743">
    <property type="term" value="F:translation initiation factor activity"/>
    <property type="evidence" value="ECO:0007669"/>
    <property type="project" value="UniProtKB-KW"/>
</dbReference>
<evidence type="ECO:0000313" key="9">
    <source>
        <dbReference type="Proteomes" id="UP000314294"/>
    </source>
</evidence>
<evidence type="ECO:0000313" key="8">
    <source>
        <dbReference type="EMBL" id="TNN29252.1"/>
    </source>
</evidence>
<keyword evidence="5" id="KW-0539">Nucleus</keyword>
<sequence>MSDSPSSSAGAEGSGPGPSQPGGAAAASGSRPTRQRITRVNLRDLLFCLENERATSRSHFLYKGFLK</sequence>
<evidence type="ECO:0000256" key="3">
    <source>
        <dbReference type="ARBA" id="ARBA00023015"/>
    </source>
</evidence>
<feature type="compositionally biased region" description="Low complexity" evidence="6">
    <location>
        <begin position="1"/>
        <end position="11"/>
    </location>
</feature>
<comment type="caution">
    <text evidence="8">The sequence shown here is derived from an EMBL/GenBank/DDBJ whole genome shotgun (WGS) entry which is preliminary data.</text>
</comment>
<dbReference type="EMBL" id="SRLO01005869">
    <property type="protein sequence ID" value="TNN29252.1"/>
    <property type="molecule type" value="Genomic_DNA"/>
</dbReference>
<keyword evidence="8" id="KW-0648">Protein biosynthesis</keyword>
<proteinExistence type="inferred from homology"/>
<feature type="region of interest" description="Disordered" evidence="6">
    <location>
        <begin position="1"/>
        <end position="36"/>
    </location>
</feature>
<accession>A0A4Z2ELM0</accession>
<evidence type="ECO:0000256" key="2">
    <source>
        <dbReference type="ARBA" id="ARBA00006178"/>
    </source>
</evidence>
<dbReference type="PANTHER" id="PTHR15138:SF18">
    <property type="entry name" value="TATA-BOX BINDING PROTEIN ASSOCIATED FACTOR 4"/>
    <property type="match status" value="1"/>
</dbReference>
<feature type="domain" description="Transcription initiation factor TFIID component TAF4 C-terminal" evidence="7">
    <location>
        <begin position="5"/>
        <end position="63"/>
    </location>
</feature>
<dbReference type="AlphaFoldDB" id="A0A4Z2ELM0"/>
<protein>
    <submittedName>
        <fullName evidence="8">Transcription initiation factor TFIID subunit 4</fullName>
    </submittedName>
</protein>
<dbReference type="GO" id="GO:0005669">
    <property type="term" value="C:transcription factor TFIID complex"/>
    <property type="evidence" value="ECO:0007669"/>
    <property type="project" value="InterPro"/>
</dbReference>
<keyword evidence="3" id="KW-0805">Transcription regulation</keyword>
<keyword evidence="4" id="KW-0804">Transcription</keyword>
<feature type="compositionally biased region" description="Low complexity" evidence="6">
    <location>
        <begin position="21"/>
        <end position="30"/>
    </location>
</feature>
<evidence type="ECO:0000256" key="6">
    <source>
        <dbReference type="SAM" id="MobiDB-lite"/>
    </source>
</evidence>